<dbReference type="PROSITE" id="PS51760">
    <property type="entry name" value="GH10_2"/>
    <property type="match status" value="1"/>
</dbReference>
<keyword evidence="3 8" id="KW-0378">Hydrolase</keyword>
<keyword evidence="6 8" id="KW-0624">Polysaccharide degradation</keyword>
<dbReference type="STRING" id="231916.A0A409YSM2"/>
<comment type="catalytic activity">
    <reaction evidence="8">
        <text>Endohydrolysis of (1-&gt;4)-beta-D-xylosidic linkages in xylans.</text>
        <dbReference type="EC" id="3.2.1.8"/>
    </reaction>
</comment>
<evidence type="ECO:0000256" key="9">
    <source>
        <dbReference type="SAM" id="MobiDB-lite"/>
    </source>
</evidence>
<comment type="caution">
    <text evidence="13">The sequence shown here is derived from an EMBL/GenBank/DDBJ whole genome shotgun (WGS) entry which is preliminary data.</text>
</comment>
<evidence type="ECO:0000259" key="11">
    <source>
        <dbReference type="PROSITE" id="PS51164"/>
    </source>
</evidence>
<name>A0A409YSM2_9AGAR</name>
<evidence type="ECO:0000256" key="4">
    <source>
        <dbReference type="ARBA" id="ARBA00023277"/>
    </source>
</evidence>
<evidence type="ECO:0000313" key="13">
    <source>
        <dbReference type="EMBL" id="PPR06000.1"/>
    </source>
</evidence>
<dbReference type="SUPFAM" id="SSF57180">
    <property type="entry name" value="Cellulose-binding domain"/>
    <property type="match status" value="1"/>
</dbReference>
<keyword evidence="14" id="KW-1185">Reference proteome</keyword>
<dbReference type="GO" id="GO:0000272">
    <property type="term" value="P:polysaccharide catabolic process"/>
    <property type="evidence" value="ECO:0007669"/>
    <property type="project" value="UniProtKB-KW"/>
</dbReference>
<feature type="domain" description="CBM1" evidence="11">
    <location>
        <begin position="18"/>
        <end position="54"/>
    </location>
</feature>
<dbReference type="EC" id="3.2.1.8" evidence="8"/>
<feature type="signal peptide" evidence="10">
    <location>
        <begin position="1"/>
        <end position="19"/>
    </location>
</feature>
<dbReference type="PANTHER" id="PTHR31490">
    <property type="entry name" value="GLYCOSYL HYDROLASE"/>
    <property type="match status" value="1"/>
</dbReference>
<dbReference type="AlphaFoldDB" id="A0A409YSM2"/>
<dbReference type="InterPro" id="IPR044846">
    <property type="entry name" value="GH10"/>
</dbReference>
<dbReference type="Gene3D" id="3.20.20.80">
    <property type="entry name" value="Glycosidases"/>
    <property type="match status" value="1"/>
</dbReference>
<organism evidence="13 14">
    <name type="scientific">Gymnopilus dilepis</name>
    <dbReference type="NCBI Taxonomy" id="231916"/>
    <lineage>
        <taxon>Eukaryota</taxon>
        <taxon>Fungi</taxon>
        <taxon>Dikarya</taxon>
        <taxon>Basidiomycota</taxon>
        <taxon>Agaricomycotina</taxon>
        <taxon>Agaricomycetes</taxon>
        <taxon>Agaricomycetidae</taxon>
        <taxon>Agaricales</taxon>
        <taxon>Agaricineae</taxon>
        <taxon>Hymenogastraceae</taxon>
        <taxon>Gymnopilus</taxon>
    </lineage>
</organism>
<dbReference type="InterPro" id="IPR017853">
    <property type="entry name" value="GH"/>
</dbReference>
<dbReference type="GO" id="GO:0031176">
    <property type="term" value="F:endo-1,4-beta-xylanase activity"/>
    <property type="evidence" value="ECO:0007669"/>
    <property type="project" value="UniProtKB-EC"/>
</dbReference>
<evidence type="ECO:0000256" key="7">
    <source>
        <dbReference type="PROSITE-ProRule" id="PRU10061"/>
    </source>
</evidence>
<evidence type="ECO:0000256" key="3">
    <source>
        <dbReference type="ARBA" id="ARBA00022801"/>
    </source>
</evidence>
<dbReference type="InterPro" id="IPR000254">
    <property type="entry name" value="CBD"/>
</dbReference>
<sequence length="378" mass="39868">MSKFLAFVTLAVVARQAAAVAVWGQCGGIGYTGSTTCDVGSVCTYSNPYYSQCLPGVANSTPPPTQTTTTPSGPTTTAPGGSSSTSLNTKFVSHGKKFWGSCADSNTLNIAKNAAILQADFGAVTPENSMKWDATENVQNQFTFSGADALVNWAVSNGKLIRGHTLVWHSQLPSWVSSINNKDTLTSVMKNHINTVVGRYKGKLYSRLIISECEILNEDGSLRSSVWSNVLGESFVTLAFQYARAADPNAKLYINDYNLDSNNAKVQGMVALVKRVNANGKIIDAIGTQMHLSAGGSSGAQAALTALASTGLDVAITELDIVGASANDYTAVAKACLNTPNCVSITSWGNSWRSSSTPDLFDSNYQPKAAYNALLGIL</sequence>
<evidence type="ECO:0000256" key="10">
    <source>
        <dbReference type="SAM" id="SignalP"/>
    </source>
</evidence>
<evidence type="ECO:0000256" key="6">
    <source>
        <dbReference type="ARBA" id="ARBA00023326"/>
    </source>
</evidence>
<dbReference type="Proteomes" id="UP000284706">
    <property type="component" value="Unassembled WGS sequence"/>
</dbReference>
<dbReference type="PRINTS" id="PR00134">
    <property type="entry name" value="GLHYDRLASE10"/>
</dbReference>
<reference evidence="13 14" key="1">
    <citation type="journal article" date="2018" name="Evol. Lett.">
        <title>Horizontal gene cluster transfer increased hallucinogenic mushroom diversity.</title>
        <authorList>
            <person name="Reynolds H.T."/>
            <person name="Vijayakumar V."/>
            <person name="Gluck-Thaler E."/>
            <person name="Korotkin H.B."/>
            <person name="Matheny P.B."/>
            <person name="Slot J.C."/>
        </authorList>
    </citation>
    <scope>NUCLEOTIDE SEQUENCE [LARGE SCALE GENOMIC DNA]</scope>
    <source>
        <strain evidence="13 14">SRW20</strain>
    </source>
</reference>
<protein>
    <recommendedName>
        <fullName evidence="8">Beta-xylanase</fullName>
        <ecNumber evidence="8">3.2.1.8</ecNumber>
    </recommendedName>
</protein>
<evidence type="ECO:0000256" key="1">
    <source>
        <dbReference type="ARBA" id="ARBA00007495"/>
    </source>
</evidence>
<keyword evidence="5 8" id="KW-0326">Glycosidase</keyword>
<feature type="region of interest" description="Disordered" evidence="9">
    <location>
        <begin position="60"/>
        <end position="86"/>
    </location>
</feature>
<dbReference type="SMART" id="SM00633">
    <property type="entry name" value="Glyco_10"/>
    <property type="match status" value="1"/>
</dbReference>
<dbReference type="InParanoid" id="A0A409YSM2"/>
<dbReference type="EMBL" id="NHYE01000390">
    <property type="protein sequence ID" value="PPR06000.1"/>
    <property type="molecule type" value="Genomic_DNA"/>
</dbReference>
<dbReference type="Pfam" id="PF00734">
    <property type="entry name" value="CBM_1"/>
    <property type="match status" value="1"/>
</dbReference>
<dbReference type="Pfam" id="PF00331">
    <property type="entry name" value="Glyco_hydro_10"/>
    <property type="match status" value="1"/>
</dbReference>
<feature type="domain" description="GH10" evidence="12">
    <location>
        <begin position="104"/>
        <end position="377"/>
    </location>
</feature>
<dbReference type="GO" id="GO:0005576">
    <property type="term" value="C:extracellular region"/>
    <property type="evidence" value="ECO:0007669"/>
    <property type="project" value="InterPro"/>
</dbReference>
<feature type="active site" description="Nucleophile" evidence="7">
    <location>
        <position position="318"/>
    </location>
</feature>
<dbReference type="OrthoDB" id="3055998at2759"/>
<feature type="compositionally biased region" description="Low complexity" evidence="9">
    <location>
        <begin position="66"/>
        <end position="86"/>
    </location>
</feature>
<dbReference type="InterPro" id="IPR001000">
    <property type="entry name" value="GH10_dom"/>
</dbReference>
<dbReference type="PROSITE" id="PS00591">
    <property type="entry name" value="GH10_1"/>
    <property type="match status" value="1"/>
</dbReference>
<comment type="similarity">
    <text evidence="1 8">Belongs to the glycosyl hydrolase 10 (cellulase F) family.</text>
</comment>
<dbReference type="PANTHER" id="PTHR31490:SF76">
    <property type="entry name" value="ENDO-1,4-BETA-XYLANASE C"/>
    <property type="match status" value="1"/>
</dbReference>
<keyword evidence="4 8" id="KW-0119">Carbohydrate metabolism</keyword>
<dbReference type="SMART" id="SM00236">
    <property type="entry name" value="fCBD"/>
    <property type="match status" value="1"/>
</dbReference>
<evidence type="ECO:0000259" key="12">
    <source>
        <dbReference type="PROSITE" id="PS51760"/>
    </source>
</evidence>
<dbReference type="PROSITE" id="PS00562">
    <property type="entry name" value="CBM1_1"/>
    <property type="match status" value="1"/>
</dbReference>
<evidence type="ECO:0000256" key="8">
    <source>
        <dbReference type="RuleBase" id="RU361174"/>
    </source>
</evidence>
<dbReference type="SUPFAM" id="SSF51445">
    <property type="entry name" value="(Trans)glycosidases"/>
    <property type="match status" value="1"/>
</dbReference>
<evidence type="ECO:0000256" key="5">
    <source>
        <dbReference type="ARBA" id="ARBA00023295"/>
    </source>
</evidence>
<dbReference type="InterPro" id="IPR031158">
    <property type="entry name" value="GH10_AS"/>
</dbReference>
<dbReference type="GO" id="GO:0030248">
    <property type="term" value="F:cellulose binding"/>
    <property type="evidence" value="ECO:0007669"/>
    <property type="project" value="InterPro"/>
</dbReference>
<proteinExistence type="inferred from homology"/>
<dbReference type="PROSITE" id="PS51164">
    <property type="entry name" value="CBM1_2"/>
    <property type="match status" value="1"/>
</dbReference>
<evidence type="ECO:0000256" key="2">
    <source>
        <dbReference type="ARBA" id="ARBA00022729"/>
    </source>
</evidence>
<evidence type="ECO:0000313" key="14">
    <source>
        <dbReference type="Proteomes" id="UP000284706"/>
    </source>
</evidence>
<keyword evidence="2 10" id="KW-0732">Signal</keyword>
<accession>A0A409YSM2</accession>
<feature type="chain" id="PRO_5019253590" description="Beta-xylanase" evidence="10">
    <location>
        <begin position="20"/>
        <end position="378"/>
    </location>
</feature>
<gene>
    <name evidence="13" type="ORF">CVT26_005722</name>
</gene>
<dbReference type="InterPro" id="IPR035971">
    <property type="entry name" value="CBD_sf"/>
</dbReference>